<keyword evidence="3" id="KW-0727">SH2 domain</keyword>
<organism evidence="7 8">
    <name type="scientific">endosymbiont of Ridgeia piscesae</name>
    <dbReference type="NCBI Taxonomy" id="54398"/>
    <lineage>
        <taxon>Bacteria</taxon>
        <taxon>Pseudomonadati</taxon>
        <taxon>Pseudomonadota</taxon>
        <taxon>Gammaproteobacteria</taxon>
        <taxon>sulfur-oxidizing symbionts</taxon>
    </lineage>
</organism>
<proteinExistence type="predicted"/>
<dbReference type="GO" id="GO:0001784">
    <property type="term" value="F:phosphotyrosine residue binding"/>
    <property type="evidence" value="ECO:0007669"/>
    <property type="project" value="TreeGrafter"/>
</dbReference>
<evidence type="ECO:0000256" key="5">
    <source>
        <dbReference type="SAM" id="SignalP"/>
    </source>
</evidence>
<feature type="domain" description="Pesticidal crystal protein Cry22Aa Ig-like" evidence="6">
    <location>
        <begin position="691"/>
        <end position="763"/>
    </location>
</feature>
<dbReference type="CDD" id="cd11304">
    <property type="entry name" value="Cadherin_repeat"/>
    <property type="match status" value="1"/>
</dbReference>
<dbReference type="OrthoDB" id="6109816at2"/>
<sequence>MFMTKRTKPLYPLALLLSTLLSGCELGLTDDLATNTAATVPDNDPPTITLLGATPLTVEAGNNYIDSGATANDAKDGDISANIVLSGSVDTTTPGSYILTYNVADAAGNNAAAVTRTVVVADTTAPVISLTGDATQTINLGSSYSDPGASATDSLDGDISSSIVVSGTVNTSAVGTYTLTYNVADAAGNAATAVTRTVNVVLVVGLDTIPPVITLNGANPQTVSVGTSYSDPGATANDDRDGDISANISVSGSVNSSLVGSYSLSYSVSDAAGNAATAVTRTVNVVDTTAPVIALNGGSPLVLEAGTTPFSDPGATATDNVDGNISANITVSGSVNRAVVGVYSLTYSVSDAAGNNASATRSVTVNTAAAPVITLSGDNPLSVRAGDTFSDPGASAIDNVDGDLSGSISVSGTVDTSTVGSYTLTYTVTDAAGNSATQTRTVNVTETTAPVITITGDNPLALEAGTTAYSDPGASANDNVDGDITGNITTSGSVDRTTAGTYTITYTVTDAAGNTATSTRTVNVSAATAPVITLSGDNPMTIAVGASFTDPGASANDNFDGDVSGSVTVSGTVDTNTPGDYTLTYQVTDAAGNTSTQSRTISVTDQTAPVIVLAGDNPQTVDAGSSYSDPGASASDNIDGDISANITVSGSVNTAVLGNYTLTYNVSDAAGNAATAVNRTVTVADLSAPVITLSGSDPMTVAAGSVFTDPGASASDTVDGDLSASIVTTGSVNTAAVGSYTLTYNVSDSAGNAATAVTRTVNVTDQTAPTITLSGDNPMGVALGGTFTDPGASASDAIDGDISANVTVSGTVDTNTLGSYTLTYNVSDSGGNAATPVTRTVEVKDLTGPVITLNGDNPQTVSVGATYSDPGATAIDNVDGDLSGSITASGSVNTAVAGIYTLTYSVTDAAGNSSTLDRTVVVADQPPTLALIGDNPFTLEGGTPFTDPGSTATDDVDGDISANVVVTGSVNNAVVGSYTLTYNVSDSAGNTTTATRTVNVVDTTIPVITLIGANPMVLTVNVDTYSEPGATASDTVDGDLSGSLVIGGDTVDTNTIGSYSVTYDVTDASGNAATQLTRTVQVTAPAPDAPINVSMSFSFKQIGFSWDASAGADHYRLMVNPDGASGFSVVSGAEAIAGTSHTIDIATHLQDWANARYMVEACNAGDTACSGSAEQATSVIDSISSIGYFKAGNAGLGDNFGLSVAISADGSTMAVGAPLEDSATSGVNSTPDEAATDAGAVYVYVFSAGSWSQQAYIKASNTGAGDEFGTSLALSADGNTLAIGTIKEDSGTTGVSVDSSAADELAVDAGAVYLFTRSGTTWSEQAYIKASNTEAGDAFGASLALSADGNTLAVGATLEDSDSDVINAGEADNTADSAGAAYVFTRSATTWSQQAYIKSDHSKGNTTYGGDLFGTSIALSDDGNILAVGAIHEDADAAGTINAVGNSGAVFVYTRAAGTWSLDAMVKAANAGSDHLFGSAVALGSDSTSHTLAVGATGEDSDTIGVDSIPNPAASNAGAAYTFTRPLTGGAWTQQAYIKASTASRQQDKFGYALDLSSDGALLAVGMPWEDRSSKGVNDPNFTTSTDSGAVFVYGRSGSSWSSQSYVKASNTGASDKFGYGLSISGDGSTLAVGAYWEDSAATGINPAPGVDTSALEDIGAVYLY</sequence>
<dbReference type="RefSeq" id="WP_060528399.1">
    <property type="nucleotide sequence ID" value="NZ_KQ557127.1"/>
</dbReference>
<dbReference type="SMART" id="SM00191">
    <property type="entry name" value="Int_alpha"/>
    <property type="match status" value="6"/>
</dbReference>
<dbReference type="InterPro" id="IPR032179">
    <property type="entry name" value="Cry22Aa_Ig-like"/>
</dbReference>
<feature type="domain" description="Pesticidal crystal protein Cry22Aa Ig-like" evidence="6">
    <location>
        <begin position="532"/>
        <end position="603"/>
    </location>
</feature>
<protein>
    <submittedName>
        <fullName evidence="7">FG-GAP repeat</fullName>
    </submittedName>
</protein>
<feature type="chain" id="PRO_5006667130" evidence="5">
    <location>
        <begin position="28"/>
        <end position="1665"/>
    </location>
</feature>
<dbReference type="SUPFAM" id="SSF50965">
    <property type="entry name" value="Galactose oxidase, central domain"/>
    <property type="match status" value="1"/>
</dbReference>
<evidence type="ECO:0000259" key="6">
    <source>
        <dbReference type="Pfam" id="PF16403"/>
    </source>
</evidence>
<dbReference type="Pfam" id="PF16403">
    <property type="entry name" value="Bact_surface_Ig-like"/>
    <property type="match status" value="13"/>
</dbReference>
<evidence type="ECO:0000256" key="3">
    <source>
        <dbReference type="ARBA" id="ARBA00022999"/>
    </source>
</evidence>
<keyword evidence="1 5" id="KW-0732">Signal</keyword>
<feature type="domain" description="Pesticidal crystal protein Cry22Aa Ig-like" evidence="6">
    <location>
        <begin position="612"/>
        <end position="683"/>
    </location>
</feature>
<feature type="domain" description="Pesticidal crystal protein Cry22Aa Ig-like" evidence="6">
    <location>
        <begin position="128"/>
        <end position="200"/>
    </location>
</feature>
<feature type="domain" description="Pesticidal crystal protein Cry22Aa Ig-like" evidence="6">
    <location>
        <begin position="851"/>
        <end position="922"/>
    </location>
</feature>
<feature type="domain" description="Pesticidal crystal protein Cry22Aa Ig-like" evidence="6">
    <location>
        <begin position="373"/>
        <end position="444"/>
    </location>
</feature>
<dbReference type="PANTHER" id="PTHR15127">
    <property type="entry name" value="HEAVYWEIGHT, ISOFORM A"/>
    <property type="match status" value="1"/>
</dbReference>
<evidence type="ECO:0000256" key="4">
    <source>
        <dbReference type="ARBA" id="ARBA00023180"/>
    </source>
</evidence>
<dbReference type="Proteomes" id="UP000051634">
    <property type="component" value="Unassembled WGS sequence"/>
</dbReference>
<keyword evidence="4" id="KW-0325">Glycoprotein</keyword>
<dbReference type="InterPro" id="IPR051846">
    <property type="entry name" value="SH2_domain_adapters"/>
</dbReference>
<feature type="domain" description="Pesticidal crystal protein Cry22Aa Ig-like" evidence="6">
    <location>
        <begin position="452"/>
        <end position="524"/>
    </location>
</feature>
<feature type="signal peptide" evidence="5">
    <location>
        <begin position="1"/>
        <end position="27"/>
    </location>
</feature>
<gene>
    <name evidence="7" type="ORF">Ga0074115_11167</name>
</gene>
<dbReference type="InterPro" id="IPR013519">
    <property type="entry name" value="Int_alpha_beta-p"/>
</dbReference>
<dbReference type="InterPro" id="IPR011043">
    <property type="entry name" value="Gal_Oxase/kelch_b-propeller"/>
</dbReference>
<keyword evidence="8" id="KW-1185">Reference proteome</keyword>
<dbReference type="PROSITE" id="PS51257">
    <property type="entry name" value="PROKAR_LIPOPROTEIN"/>
    <property type="match status" value="1"/>
</dbReference>
<dbReference type="EMBL" id="LDXT01000086">
    <property type="protein sequence ID" value="KRT54943.1"/>
    <property type="molecule type" value="Genomic_DNA"/>
</dbReference>
<feature type="domain" description="Pesticidal crystal protein Cry22Aa Ig-like" evidence="6">
    <location>
        <begin position="48"/>
        <end position="120"/>
    </location>
</feature>
<dbReference type="InterPro" id="IPR028994">
    <property type="entry name" value="Integrin_alpha_N"/>
</dbReference>
<feature type="domain" description="Pesticidal crystal protein Cry22Aa Ig-like" evidence="6">
    <location>
        <begin position="930"/>
        <end position="1000"/>
    </location>
</feature>
<evidence type="ECO:0000256" key="2">
    <source>
        <dbReference type="ARBA" id="ARBA00022737"/>
    </source>
</evidence>
<dbReference type="InterPro" id="IPR013783">
    <property type="entry name" value="Ig-like_fold"/>
</dbReference>
<reference evidence="7 8" key="1">
    <citation type="submission" date="2015-11" db="EMBL/GenBank/DDBJ databases">
        <title>The genome of Candidatus Endoriftia persephone in Ridgeia piscesae and population structure of the North Eastern Pacific vestimentiferan symbionts.</title>
        <authorList>
            <person name="Perez M."/>
            <person name="Juniper K.S."/>
        </authorList>
    </citation>
    <scope>NUCLEOTIDE SEQUENCE [LARGE SCALE GENOMIC DNA]</scope>
    <source>
        <strain evidence="7">Ind11</strain>
    </source>
</reference>
<dbReference type="Gene3D" id="2.60.40.10">
    <property type="entry name" value="Immunoglobulins"/>
    <property type="match status" value="13"/>
</dbReference>
<dbReference type="PATRIC" id="fig|54398.3.peg.1691"/>
<evidence type="ECO:0000256" key="1">
    <source>
        <dbReference type="ARBA" id="ARBA00022729"/>
    </source>
</evidence>
<name>A0A0T5YWP6_9GAMM</name>
<keyword evidence="2" id="KW-0677">Repeat</keyword>
<dbReference type="InterPro" id="IPR013517">
    <property type="entry name" value="FG-GAP"/>
</dbReference>
<feature type="domain" description="Pesticidal crystal protein Cry22Aa Ig-like" evidence="6">
    <location>
        <begin position="1008"/>
        <end position="1082"/>
    </location>
</feature>
<evidence type="ECO:0000313" key="8">
    <source>
        <dbReference type="Proteomes" id="UP000051634"/>
    </source>
</evidence>
<comment type="caution">
    <text evidence="7">The sequence shown here is derived from an EMBL/GenBank/DDBJ whole genome shotgun (WGS) entry which is preliminary data.</text>
</comment>
<evidence type="ECO:0000313" key="7">
    <source>
        <dbReference type="EMBL" id="KRT54943.1"/>
    </source>
</evidence>
<accession>A0A0T5YWP6</accession>
<dbReference type="PANTHER" id="PTHR15127:SF32">
    <property type="entry name" value="HEAVYWEIGHT, ISOFORM A"/>
    <property type="match status" value="1"/>
</dbReference>
<feature type="domain" description="Pesticidal crystal protein Cry22Aa Ig-like" evidence="6">
    <location>
        <begin position="213"/>
        <end position="285"/>
    </location>
</feature>
<dbReference type="Pfam" id="PF14312">
    <property type="entry name" value="FG-GAP_2"/>
    <property type="match status" value="3"/>
</dbReference>
<feature type="domain" description="Pesticidal crystal protein Cry22Aa Ig-like" evidence="6">
    <location>
        <begin position="771"/>
        <end position="843"/>
    </location>
</feature>
<feature type="domain" description="Pesticidal crystal protein Cry22Aa Ig-like" evidence="6">
    <location>
        <begin position="293"/>
        <end position="365"/>
    </location>
</feature>
<dbReference type="FunFam" id="2.60.40.10:FF:002029">
    <property type="entry name" value="Predicted protein"/>
    <property type="match status" value="5"/>
</dbReference>
<dbReference type="Gene3D" id="2.130.10.130">
    <property type="entry name" value="Integrin alpha, N-terminal"/>
    <property type="match status" value="3"/>
</dbReference>